<dbReference type="Pfam" id="PF01614">
    <property type="entry name" value="IclR_C"/>
    <property type="match status" value="1"/>
</dbReference>
<name>A0ABX6YHA6_9MICO</name>
<dbReference type="RefSeq" id="WP_166987341.1">
    <property type="nucleotide sequence ID" value="NZ_CP061169.1"/>
</dbReference>
<dbReference type="PANTHER" id="PTHR30136">
    <property type="entry name" value="HELIX-TURN-HELIX TRANSCRIPTIONAL REGULATOR, ICLR FAMILY"/>
    <property type="match status" value="1"/>
</dbReference>
<evidence type="ECO:0000259" key="5">
    <source>
        <dbReference type="PROSITE" id="PS51078"/>
    </source>
</evidence>
<evidence type="ECO:0000256" key="2">
    <source>
        <dbReference type="ARBA" id="ARBA00023125"/>
    </source>
</evidence>
<protein>
    <submittedName>
        <fullName evidence="6">IclR family transcriptional regulator</fullName>
    </submittedName>
</protein>
<feature type="domain" description="HTH iclR-type" evidence="4">
    <location>
        <begin position="1"/>
        <end position="60"/>
    </location>
</feature>
<dbReference type="InterPro" id="IPR014757">
    <property type="entry name" value="Tscrpt_reg_IclR_C"/>
</dbReference>
<dbReference type="Gene3D" id="1.10.10.10">
    <property type="entry name" value="Winged helix-like DNA-binding domain superfamily/Winged helix DNA-binding domain"/>
    <property type="match status" value="1"/>
</dbReference>
<dbReference type="PANTHER" id="PTHR30136:SF35">
    <property type="entry name" value="HTH-TYPE TRANSCRIPTIONAL REGULATOR RV1719"/>
    <property type="match status" value="1"/>
</dbReference>
<keyword evidence="2" id="KW-0238">DNA-binding</keyword>
<accession>A0ABX6YHA6</accession>
<evidence type="ECO:0000256" key="3">
    <source>
        <dbReference type="ARBA" id="ARBA00023163"/>
    </source>
</evidence>
<dbReference type="InterPro" id="IPR005471">
    <property type="entry name" value="Tscrpt_reg_IclR_N"/>
</dbReference>
<dbReference type="EMBL" id="CP061169">
    <property type="protein sequence ID" value="QPZ38142.1"/>
    <property type="molecule type" value="Genomic_DNA"/>
</dbReference>
<gene>
    <name evidence="6" type="ORF">HCR76_15340</name>
</gene>
<evidence type="ECO:0000256" key="1">
    <source>
        <dbReference type="ARBA" id="ARBA00023015"/>
    </source>
</evidence>
<feature type="domain" description="IclR-ED" evidence="5">
    <location>
        <begin position="61"/>
        <end position="255"/>
    </location>
</feature>
<dbReference type="SUPFAM" id="SSF46785">
    <property type="entry name" value="Winged helix' DNA-binding domain"/>
    <property type="match status" value="1"/>
</dbReference>
<dbReference type="InterPro" id="IPR029016">
    <property type="entry name" value="GAF-like_dom_sf"/>
</dbReference>
<dbReference type="Gene3D" id="3.30.450.40">
    <property type="match status" value="1"/>
</dbReference>
<reference evidence="6 7" key="1">
    <citation type="submission" date="2020-12" db="EMBL/GenBank/DDBJ databases">
        <title>Microbacterium sp. HY060.</title>
        <authorList>
            <person name="Zhou J."/>
        </authorList>
    </citation>
    <scope>NUCLEOTIDE SEQUENCE [LARGE SCALE GENOMIC DNA]</scope>
    <source>
        <strain evidence="6 7">HY60</strain>
    </source>
</reference>
<keyword evidence="1" id="KW-0805">Transcription regulation</keyword>
<dbReference type="InterPro" id="IPR036390">
    <property type="entry name" value="WH_DNA-bd_sf"/>
</dbReference>
<dbReference type="SMART" id="SM00346">
    <property type="entry name" value="HTH_ICLR"/>
    <property type="match status" value="1"/>
</dbReference>
<evidence type="ECO:0000313" key="6">
    <source>
        <dbReference type="EMBL" id="QPZ38142.1"/>
    </source>
</evidence>
<organism evidence="6 7">
    <name type="scientific">Paramicrobacterium chengjingii</name>
    <dbReference type="NCBI Taxonomy" id="2769067"/>
    <lineage>
        <taxon>Bacteria</taxon>
        <taxon>Bacillati</taxon>
        <taxon>Actinomycetota</taxon>
        <taxon>Actinomycetes</taxon>
        <taxon>Micrococcales</taxon>
        <taxon>Microbacteriaceae</taxon>
        <taxon>Paramicrobacterium</taxon>
    </lineage>
</organism>
<keyword evidence="3" id="KW-0804">Transcription</keyword>
<dbReference type="InterPro" id="IPR036388">
    <property type="entry name" value="WH-like_DNA-bd_sf"/>
</dbReference>
<dbReference type="PROSITE" id="PS51078">
    <property type="entry name" value="ICLR_ED"/>
    <property type="match status" value="1"/>
</dbReference>
<dbReference type="Proteomes" id="UP000662814">
    <property type="component" value="Chromosome"/>
</dbReference>
<dbReference type="InterPro" id="IPR050707">
    <property type="entry name" value="HTH_MetabolicPath_Reg"/>
</dbReference>
<dbReference type="Pfam" id="PF09339">
    <property type="entry name" value="HTH_IclR"/>
    <property type="match status" value="1"/>
</dbReference>
<evidence type="ECO:0000313" key="7">
    <source>
        <dbReference type="Proteomes" id="UP000662814"/>
    </source>
</evidence>
<sequence length="255" mass="27519">MGRILDLLELAVIADDAPLTMTEISERARVPMSTTSRLVRNLEDWDFLVQDGHGKYLPGGRVVRMAVVVNAQLHTPQRIEAATMRIAEATGESVTGGLIIGDRIVIVARTESEHSLRAVHRVGEQVSPTAAALGKAILSRSSDQRKHELAVAWEREDGSPRLEDLDSELHQALADGYTKDEETFAPGLRCRAVPIIGQDGLAVGAVSVAGPSARFLPEIADEAAKLLLNEAAALSSLPIDHVVKFSREVSNVVRD</sequence>
<evidence type="ECO:0000259" key="4">
    <source>
        <dbReference type="PROSITE" id="PS51077"/>
    </source>
</evidence>
<dbReference type="SUPFAM" id="SSF55781">
    <property type="entry name" value="GAF domain-like"/>
    <property type="match status" value="1"/>
</dbReference>
<dbReference type="PROSITE" id="PS51077">
    <property type="entry name" value="HTH_ICLR"/>
    <property type="match status" value="1"/>
</dbReference>
<keyword evidence="7" id="KW-1185">Reference proteome</keyword>
<proteinExistence type="predicted"/>